<keyword evidence="2 3" id="KW-0539">Nucleus</keyword>
<name>A0A4W2GEL5_BOBOX</name>
<dbReference type="PROSITE" id="PS50071">
    <property type="entry name" value="HOMEOBOX_2"/>
    <property type="match status" value="1"/>
</dbReference>
<organism evidence="6 7">
    <name type="scientific">Bos indicus x Bos taurus</name>
    <name type="common">Hybrid cattle</name>
    <dbReference type="NCBI Taxonomy" id="30522"/>
    <lineage>
        <taxon>Eukaryota</taxon>
        <taxon>Metazoa</taxon>
        <taxon>Chordata</taxon>
        <taxon>Craniata</taxon>
        <taxon>Vertebrata</taxon>
        <taxon>Euteleostomi</taxon>
        <taxon>Mammalia</taxon>
        <taxon>Eutheria</taxon>
        <taxon>Laurasiatheria</taxon>
        <taxon>Artiodactyla</taxon>
        <taxon>Ruminantia</taxon>
        <taxon>Pecora</taxon>
        <taxon>Bovidae</taxon>
        <taxon>Bovinae</taxon>
        <taxon>Bos</taxon>
    </lineage>
</organism>
<accession>A0A4W2GEL5</accession>
<proteinExistence type="predicted"/>
<reference evidence="6" key="2">
    <citation type="submission" date="2025-08" db="UniProtKB">
        <authorList>
            <consortium name="Ensembl"/>
        </authorList>
    </citation>
    <scope>IDENTIFICATION</scope>
</reference>
<dbReference type="PANTHER" id="PTHR24329:SF575">
    <property type="entry name" value="ARISTALESS RELATED HOMEOBOX"/>
    <property type="match status" value="1"/>
</dbReference>
<dbReference type="GO" id="GO:0000977">
    <property type="term" value="F:RNA polymerase II transcription regulatory region sequence-specific DNA binding"/>
    <property type="evidence" value="ECO:0007669"/>
    <property type="project" value="TreeGrafter"/>
</dbReference>
<feature type="domain" description="Homeobox" evidence="5">
    <location>
        <begin position="247"/>
        <end position="307"/>
    </location>
</feature>
<sequence length="421" mass="45443">MINPQGACIRTLVLTRRQSRPNGATSRAAASSPESRAGVSGDPGQPPLKAQPPGQRSEHEASAAAWPQCRCQHRRGRRGLPQAGGQGESGRSSRSVAGWALGSQGSWKRISLGRGEREDSSSDAAGSCLFLSGLARRPDLWLWVSCLAEAEPAKVSLPGERGEEPKAQSEPEQGAAAEGKEAGYEEGEEKEGGDVGAGDAGPPDGESREAKAEVEAEAGAGGGEDGEKGGEEQRPGAAVEVRKAADRRHRLSRHTFTLEQLRELEGVFHRTPYLDAAMQQELARRMGVTEDRMQVWFNHRRAKWRKYQRALRFRDAPPLLPAHRVVSNRGGPCNTVLVQEPDWVWVPLEPMPLDVMPLPPVPPLMPPVPPLMPMLPLPPLFLPPLPWILPASIHSGCPHGLAWSPTTGGLSVAPFPLEWSP</sequence>
<evidence type="ECO:0000259" key="5">
    <source>
        <dbReference type="PROSITE" id="PS50071"/>
    </source>
</evidence>
<feature type="compositionally biased region" description="Basic and acidic residues" evidence="4">
    <location>
        <begin position="160"/>
        <end position="169"/>
    </location>
</feature>
<evidence type="ECO:0000313" key="6">
    <source>
        <dbReference type="Ensembl" id="ENSBIXP00005017139.1"/>
    </source>
</evidence>
<comment type="subcellular location">
    <subcellularLocation>
        <location evidence="1 2 3">Nucleus</location>
    </subcellularLocation>
</comment>
<dbReference type="PANTHER" id="PTHR24329">
    <property type="entry name" value="HOMEOBOX PROTEIN ARISTALESS"/>
    <property type="match status" value="1"/>
</dbReference>
<protein>
    <submittedName>
        <fullName evidence="6">Homeobox protein ESX1-like</fullName>
    </submittedName>
</protein>
<dbReference type="RefSeq" id="XP_027391671.1">
    <property type="nucleotide sequence ID" value="XM_027535870.1"/>
</dbReference>
<dbReference type="Pfam" id="PF00046">
    <property type="entry name" value="Homeodomain"/>
    <property type="match status" value="1"/>
</dbReference>
<feature type="compositionally biased region" description="Low complexity" evidence="4">
    <location>
        <begin position="24"/>
        <end position="37"/>
    </location>
</feature>
<dbReference type="Gene3D" id="1.10.10.60">
    <property type="entry name" value="Homeodomain-like"/>
    <property type="match status" value="1"/>
</dbReference>
<dbReference type="InterPro" id="IPR009057">
    <property type="entry name" value="Homeodomain-like_sf"/>
</dbReference>
<dbReference type="GeneTree" id="ENSGT00940000163297"/>
<feature type="region of interest" description="Disordered" evidence="4">
    <location>
        <begin position="155"/>
        <end position="247"/>
    </location>
</feature>
<keyword evidence="2 3" id="KW-0371">Homeobox</keyword>
<dbReference type="SMART" id="SM00389">
    <property type="entry name" value="HOX"/>
    <property type="match status" value="1"/>
</dbReference>
<dbReference type="GO" id="GO:0005634">
    <property type="term" value="C:nucleus"/>
    <property type="evidence" value="ECO:0007669"/>
    <property type="project" value="UniProtKB-SubCell"/>
</dbReference>
<dbReference type="GeneID" id="113888926"/>
<keyword evidence="2 3" id="KW-0238">DNA-binding</keyword>
<dbReference type="Ensembl" id="ENSBIXT00005048573.1">
    <property type="protein sequence ID" value="ENSBIXP00005017139.1"/>
    <property type="gene ID" value="ENSBIXG00005020626.1"/>
</dbReference>
<dbReference type="AlphaFoldDB" id="A0A4W2GEL5"/>
<feature type="region of interest" description="Disordered" evidence="4">
    <location>
        <begin position="13"/>
        <end position="100"/>
    </location>
</feature>
<feature type="DNA-binding region" description="Homeobox" evidence="2">
    <location>
        <begin position="249"/>
        <end position="308"/>
    </location>
</feature>
<evidence type="ECO:0000313" key="7">
    <source>
        <dbReference type="Proteomes" id="UP000429181"/>
    </source>
</evidence>
<dbReference type="InterPro" id="IPR050649">
    <property type="entry name" value="Paired_Homeobox_TFs"/>
</dbReference>
<evidence type="ECO:0000256" key="1">
    <source>
        <dbReference type="ARBA" id="ARBA00004123"/>
    </source>
</evidence>
<evidence type="ECO:0000256" key="3">
    <source>
        <dbReference type="RuleBase" id="RU000682"/>
    </source>
</evidence>
<reference evidence="7" key="1">
    <citation type="submission" date="2018-11" db="EMBL/GenBank/DDBJ databases">
        <title>Haplotype-resolved cattle genomes.</title>
        <authorList>
            <person name="Low W.Y."/>
            <person name="Tearle R."/>
            <person name="Bickhart D.M."/>
            <person name="Rosen B.D."/>
            <person name="Koren S."/>
            <person name="Rhie A."/>
            <person name="Hiendleder S."/>
            <person name="Phillippy A.M."/>
            <person name="Smith T.P.L."/>
            <person name="Williams J.L."/>
        </authorList>
    </citation>
    <scope>NUCLEOTIDE SEQUENCE [LARGE SCALE GENOMIC DNA]</scope>
</reference>
<evidence type="ECO:0000256" key="2">
    <source>
        <dbReference type="PROSITE-ProRule" id="PRU00108"/>
    </source>
</evidence>
<dbReference type="CDD" id="cd00086">
    <property type="entry name" value="homeodomain"/>
    <property type="match status" value="1"/>
</dbReference>
<dbReference type="Proteomes" id="UP000429181">
    <property type="component" value="Unassembled WGS sequence"/>
</dbReference>
<gene>
    <name evidence="6" type="primary">LOC113888926</name>
</gene>
<dbReference type="InterPro" id="IPR001356">
    <property type="entry name" value="HD"/>
</dbReference>
<feature type="compositionally biased region" description="Basic and acidic residues" evidence="4">
    <location>
        <begin position="205"/>
        <end position="214"/>
    </location>
</feature>
<dbReference type="SUPFAM" id="SSF46689">
    <property type="entry name" value="Homeodomain-like"/>
    <property type="match status" value="1"/>
</dbReference>
<evidence type="ECO:0000256" key="4">
    <source>
        <dbReference type="SAM" id="MobiDB-lite"/>
    </source>
</evidence>
<feature type="compositionally biased region" description="Basic and acidic residues" evidence="4">
    <location>
        <begin position="225"/>
        <end position="244"/>
    </location>
</feature>
<dbReference type="GO" id="GO:0000981">
    <property type="term" value="F:DNA-binding transcription factor activity, RNA polymerase II-specific"/>
    <property type="evidence" value="ECO:0007669"/>
    <property type="project" value="TreeGrafter"/>
</dbReference>